<dbReference type="PROSITE" id="PS51318">
    <property type="entry name" value="TAT"/>
    <property type="match status" value="1"/>
</dbReference>
<proteinExistence type="inferred from homology"/>
<comment type="similarity">
    <text evidence="2">Belongs to the bacterial solute-binding protein 8 family.</text>
</comment>
<dbReference type="PANTHER" id="PTHR30532">
    <property type="entry name" value="IRON III DICITRATE-BINDING PERIPLASMIC PROTEIN"/>
    <property type="match status" value="1"/>
</dbReference>
<reference evidence="7 8" key="1">
    <citation type="submission" date="2018-11" db="EMBL/GenBank/DDBJ databases">
        <title>Genome sequencing of Lautropia sp. KCOM 2505 (= ChDC F240).</title>
        <authorList>
            <person name="Kook J.-K."/>
            <person name="Park S.-N."/>
            <person name="Lim Y.K."/>
        </authorList>
    </citation>
    <scope>NUCLEOTIDE SEQUENCE [LARGE SCALE GENOMIC DNA]</scope>
    <source>
        <strain evidence="7 8">KCOM 2505</strain>
    </source>
</reference>
<dbReference type="SUPFAM" id="SSF53807">
    <property type="entry name" value="Helical backbone' metal receptor"/>
    <property type="match status" value="1"/>
</dbReference>
<keyword evidence="3" id="KW-0813">Transport</keyword>
<dbReference type="InterPro" id="IPR006311">
    <property type="entry name" value="TAT_signal"/>
</dbReference>
<keyword evidence="5" id="KW-0732">Signal</keyword>
<keyword evidence="4" id="KW-0406">Ion transport</keyword>
<keyword evidence="4" id="KW-0410">Iron transport</keyword>
<keyword evidence="4" id="KW-0408">Iron</keyword>
<evidence type="ECO:0000313" key="7">
    <source>
        <dbReference type="EMBL" id="RRN44390.1"/>
    </source>
</evidence>
<dbReference type="AlphaFoldDB" id="A0A3R8MX67"/>
<evidence type="ECO:0000256" key="2">
    <source>
        <dbReference type="ARBA" id="ARBA00008814"/>
    </source>
</evidence>
<dbReference type="EMBL" id="RRUE01000002">
    <property type="protein sequence ID" value="RRN44390.1"/>
    <property type="molecule type" value="Genomic_DNA"/>
</dbReference>
<dbReference type="Pfam" id="PF01497">
    <property type="entry name" value="Peripla_BP_2"/>
    <property type="match status" value="1"/>
</dbReference>
<dbReference type="GO" id="GO:0030288">
    <property type="term" value="C:outer membrane-bounded periplasmic space"/>
    <property type="evidence" value="ECO:0007669"/>
    <property type="project" value="TreeGrafter"/>
</dbReference>
<dbReference type="PANTHER" id="PTHR30532:SF1">
    <property type="entry name" value="IRON(3+)-HYDROXAMATE-BINDING PROTEIN FHUD"/>
    <property type="match status" value="1"/>
</dbReference>
<dbReference type="Gene3D" id="3.40.50.1980">
    <property type="entry name" value="Nitrogenase molybdenum iron protein domain"/>
    <property type="match status" value="2"/>
</dbReference>
<sequence length="352" mass="38112">MLRDHGGSRVPFGEGKGPGRRRLLAGCLATLVAGPWAPAWAGNDPRAERMRNVVDGSGRTVAIPVHPERIVVMHEPLLGIPLMDLGVEVVGAYGRDSSGRFATRVDFVEALFGPGRAKPRGFGALGQIDLEQLRALRPDLIIGSELDTGKLERLSSVAPVYVQPVGFRHVQGIDVERRLAALLGRETVFGERWQMYQKRVSALKSRLPGEAGKRSWIAVLLTDQVNVVGNMSGLVQAMADLGYVRLALPETGADGGLGSTLLMPVNVEVFGRLDPDLLVVMNNYTSAHGGETATKQALSRLMPGWDRFLKPAREGRMVFMDSSQVTTPSIQSALYALDGMEQWIGQQSARLG</sequence>
<dbReference type="InterPro" id="IPR002491">
    <property type="entry name" value="ABC_transptr_periplasmic_BD"/>
</dbReference>
<dbReference type="RefSeq" id="WP_125096583.1">
    <property type="nucleotide sequence ID" value="NZ_RRUE01000002.1"/>
</dbReference>
<evidence type="ECO:0000256" key="5">
    <source>
        <dbReference type="ARBA" id="ARBA00022729"/>
    </source>
</evidence>
<organism evidence="7 8">
    <name type="scientific">Lautropia dentalis</name>
    <dbReference type="NCBI Taxonomy" id="2490857"/>
    <lineage>
        <taxon>Bacteria</taxon>
        <taxon>Pseudomonadati</taxon>
        <taxon>Pseudomonadota</taxon>
        <taxon>Betaproteobacteria</taxon>
        <taxon>Burkholderiales</taxon>
        <taxon>Burkholderiaceae</taxon>
        <taxon>Lautropia</taxon>
    </lineage>
</organism>
<comment type="caution">
    <text evidence="7">The sequence shown here is derived from an EMBL/GenBank/DDBJ whole genome shotgun (WGS) entry which is preliminary data.</text>
</comment>
<dbReference type="InterPro" id="IPR051313">
    <property type="entry name" value="Bact_iron-sidero_bind"/>
</dbReference>
<keyword evidence="8" id="KW-1185">Reference proteome</keyword>
<dbReference type="PROSITE" id="PS50983">
    <property type="entry name" value="FE_B12_PBP"/>
    <property type="match status" value="1"/>
</dbReference>
<evidence type="ECO:0000256" key="3">
    <source>
        <dbReference type="ARBA" id="ARBA00022448"/>
    </source>
</evidence>
<name>A0A3R8MX67_9BURK</name>
<protein>
    <submittedName>
        <fullName evidence="7">ABC transporter substrate-binding protein</fullName>
    </submittedName>
</protein>
<evidence type="ECO:0000313" key="8">
    <source>
        <dbReference type="Proteomes" id="UP000270261"/>
    </source>
</evidence>
<evidence type="ECO:0000256" key="4">
    <source>
        <dbReference type="ARBA" id="ARBA00022496"/>
    </source>
</evidence>
<gene>
    <name evidence="7" type="ORF">EHV23_13850</name>
</gene>
<evidence type="ECO:0000256" key="1">
    <source>
        <dbReference type="ARBA" id="ARBA00004196"/>
    </source>
</evidence>
<feature type="domain" description="Fe/B12 periplasmic-binding" evidence="6">
    <location>
        <begin position="70"/>
        <end position="348"/>
    </location>
</feature>
<dbReference type="OrthoDB" id="63946at2"/>
<evidence type="ECO:0000259" key="6">
    <source>
        <dbReference type="PROSITE" id="PS50983"/>
    </source>
</evidence>
<dbReference type="GO" id="GO:1901678">
    <property type="term" value="P:iron coordination entity transport"/>
    <property type="evidence" value="ECO:0007669"/>
    <property type="project" value="UniProtKB-ARBA"/>
</dbReference>
<accession>A0A3R8MX67</accession>
<comment type="subcellular location">
    <subcellularLocation>
        <location evidence="1">Cell envelope</location>
    </subcellularLocation>
</comment>
<dbReference type="Proteomes" id="UP000270261">
    <property type="component" value="Unassembled WGS sequence"/>
</dbReference>